<protein>
    <submittedName>
        <fullName evidence="2">Nucleoid-associated protein</fullName>
    </submittedName>
</protein>
<feature type="region of interest" description="Disordered" evidence="1">
    <location>
        <begin position="131"/>
        <end position="159"/>
    </location>
</feature>
<evidence type="ECO:0000313" key="2">
    <source>
        <dbReference type="EMBL" id="DAG05282.1"/>
    </source>
</evidence>
<sequence>MKIIADINKVVLQDFEPLISGAYRDKTIDVELSADYDGLSVWAIFDRQTVKVEGGKCYTPTLERGTCSVGIYAVRLNDDKEIDLRYSPAPALINIEQGSYNSSLNSATAPTESEVERIYALIDEAIKAGMLKGEKGDPGTPGKDGAPGKDGTPGKDGYTPIKGVDYFDGVKGDKGEKGDPSVIAIDDSTFNMWNMGDAIYCTKEEVTIKSDSDNESTIVVPQGTLIASYKPKPYFGNAYHYLIIIGECTFKDKKYKYGIHRYYNITDEIVSSTSFDDFALKTEIPTKTSQLTNDNDFVSDADYTHTDNNFTDAEKLKLGSLVNYDDTEIKKQIAIKQDALTAEQLKNISNVPNKIDKTAVGNGLKFADGKLQLDIPVATSDTGYGG</sequence>
<evidence type="ECO:0000256" key="1">
    <source>
        <dbReference type="SAM" id="MobiDB-lite"/>
    </source>
</evidence>
<name>A0A8S5VEU1_9CAUD</name>
<dbReference type="InterPro" id="IPR008160">
    <property type="entry name" value="Collagen"/>
</dbReference>
<dbReference type="Pfam" id="PF01391">
    <property type="entry name" value="Collagen"/>
    <property type="match status" value="1"/>
</dbReference>
<organism evidence="2">
    <name type="scientific">Siphoviridae sp. ctbxa26</name>
    <dbReference type="NCBI Taxonomy" id="2825568"/>
    <lineage>
        <taxon>Viruses</taxon>
        <taxon>Duplodnaviria</taxon>
        <taxon>Heunggongvirae</taxon>
        <taxon>Uroviricota</taxon>
        <taxon>Caudoviricetes</taxon>
    </lineage>
</organism>
<accession>A0A8S5VEU1</accession>
<dbReference type="EMBL" id="BK016254">
    <property type="protein sequence ID" value="DAG05282.1"/>
    <property type="molecule type" value="Genomic_DNA"/>
</dbReference>
<proteinExistence type="predicted"/>
<reference evidence="2" key="1">
    <citation type="journal article" date="2021" name="Proc. Natl. Acad. Sci. U.S.A.">
        <title>A Catalog of Tens of Thousands of Viruses from Human Metagenomes Reveals Hidden Associations with Chronic Diseases.</title>
        <authorList>
            <person name="Tisza M.J."/>
            <person name="Buck C.B."/>
        </authorList>
    </citation>
    <scope>NUCLEOTIDE SEQUENCE</scope>
    <source>
        <strain evidence="2">Ctbxa26</strain>
    </source>
</reference>